<dbReference type="AlphaFoldDB" id="A0A5P1EPS7"/>
<proteinExistence type="predicted"/>
<feature type="compositionally biased region" description="Basic and acidic residues" evidence="1">
    <location>
        <begin position="12"/>
        <end position="26"/>
    </location>
</feature>
<dbReference type="EMBL" id="CM007386">
    <property type="protein sequence ID" value="ONK66561.1"/>
    <property type="molecule type" value="Genomic_DNA"/>
</dbReference>
<feature type="region of interest" description="Disordered" evidence="1">
    <location>
        <begin position="1"/>
        <end position="39"/>
    </location>
</feature>
<protein>
    <submittedName>
        <fullName evidence="2">Uncharacterized protein</fullName>
    </submittedName>
</protein>
<organism evidence="2 3">
    <name type="scientific">Asparagus officinalis</name>
    <name type="common">Garden asparagus</name>
    <dbReference type="NCBI Taxonomy" id="4686"/>
    <lineage>
        <taxon>Eukaryota</taxon>
        <taxon>Viridiplantae</taxon>
        <taxon>Streptophyta</taxon>
        <taxon>Embryophyta</taxon>
        <taxon>Tracheophyta</taxon>
        <taxon>Spermatophyta</taxon>
        <taxon>Magnoliopsida</taxon>
        <taxon>Liliopsida</taxon>
        <taxon>Asparagales</taxon>
        <taxon>Asparagaceae</taxon>
        <taxon>Asparagoideae</taxon>
        <taxon>Asparagus</taxon>
    </lineage>
</organism>
<sequence length="271" mass="29240">MEPLSWFPARDLVTDKNKMAEERKGADAGGDGAGDLFPIGKDEGVEAVEAAEGGGEGACHEAGASKDRADPNKGLTVATQRRFQPETSMTTTSGVDDGQELRGDGHRVWEYSSVSSAQVFIEVLEFIYHRAKRREAVVLLLAGSRRLGRRGGERLGVWKRDRSTAAVTAVGAVEFRETVDVSGIALSAASCAATREGVMPHFVLGSQSRAKGERLESGGHGRSHTAIWIGRIWCVGLCGRGRKERPDEGEAGLYWRRAEAVRRSEGESRMG</sequence>
<dbReference type="Gramene" id="ONK66561">
    <property type="protein sequence ID" value="ONK66561"/>
    <property type="gene ID" value="A4U43_C06F9470"/>
</dbReference>
<keyword evidence="3" id="KW-1185">Reference proteome</keyword>
<feature type="region of interest" description="Disordered" evidence="1">
    <location>
        <begin position="51"/>
        <end position="72"/>
    </location>
</feature>
<name>A0A5P1EPS7_ASPOF</name>
<dbReference type="Proteomes" id="UP000243459">
    <property type="component" value="Chromosome 6"/>
</dbReference>
<evidence type="ECO:0000313" key="2">
    <source>
        <dbReference type="EMBL" id="ONK66561.1"/>
    </source>
</evidence>
<reference evidence="3" key="1">
    <citation type="journal article" date="2017" name="Nat. Commun.">
        <title>The asparagus genome sheds light on the origin and evolution of a young Y chromosome.</title>
        <authorList>
            <person name="Harkess A."/>
            <person name="Zhou J."/>
            <person name="Xu C."/>
            <person name="Bowers J.E."/>
            <person name="Van der Hulst R."/>
            <person name="Ayyampalayam S."/>
            <person name="Mercati F."/>
            <person name="Riccardi P."/>
            <person name="McKain M.R."/>
            <person name="Kakrana A."/>
            <person name="Tang H."/>
            <person name="Ray J."/>
            <person name="Groenendijk J."/>
            <person name="Arikit S."/>
            <person name="Mathioni S.M."/>
            <person name="Nakano M."/>
            <person name="Shan H."/>
            <person name="Telgmann-Rauber A."/>
            <person name="Kanno A."/>
            <person name="Yue Z."/>
            <person name="Chen H."/>
            <person name="Li W."/>
            <person name="Chen Y."/>
            <person name="Xu X."/>
            <person name="Zhang Y."/>
            <person name="Luo S."/>
            <person name="Chen H."/>
            <person name="Gao J."/>
            <person name="Mao Z."/>
            <person name="Pires J.C."/>
            <person name="Luo M."/>
            <person name="Kudrna D."/>
            <person name="Wing R.A."/>
            <person name="Meyers B.C."/>
            <person name="Yi K."/>
            <person name="Kong H."/>
            <person name="Lavrijsen P."/>
            <person name="Sunseri F."/>
            <person name="Falavigna A."/>
            <person name="Ye Y."/>
            <person name="Leebens-Mack J.H."/>
            <person name="Chen G."/>
        </authorList>
    </citation>
    <scope>NUCLEOTIDE SEQUENCE [LARGE SCALE GENOMIC DNA]</scope>
    <source>
        <strain evidence="3">cv. DH0086</strain>
    </source>
</reference>
<gene>
    <name evidence="2" type="ORF">A4U43_C06F9470</name>
</gene>
<accession>A0A5P1EPS7</accession>
<evidence type="ECO:0000313" key="3">
    <source>
        <dbReference type="Proteomes" id="UP000243459"/>
    </source>
</evidence>
<evidence type="ECO:0000256" key="1">
    <source>
        <dbReference type="SAM" id="MobiDB-lite"/>
    </source>
</evidence>